<accession>A0A8T0HX16</accession>
<organism evidence="1 2">
    <name type="scientific">Ceratodon purpureus</name>
    <name type="common">Fire moss</name>
    <name type="synonym">Dicranum purpureum</name>
    <dbReference type="NCBI Taxonomy" id="3225"/>
    <lineage>
        <taxon>Eukaryota</taxon>
        <taxon>Viridiplantae</taxon>
        <taxon>Streptophyta</taxon>
        <taxon>Embryophyta</taxon>
        <taxon>Bryophyta</taxon>
        <taxon>Bryophytina</taxon>
        <taxon>Bryopsida</taxon>
        <taxon>Dicranidae</taxon>
        <taxon>Pseudoditrichales</taxon>
        <taxon>Ditrichaceae</taxon>
        <taxon>Ceratodon</taxon>
    </lineage>
</organism>
<sequence length="50" mass="5463">MLSAPLRVFLFVLAECVLEITDFGGGEMRDGDVLLFVGRVLECGWDGCRG</sequence>
<proteinExistence type="predicted"/>
<keyword evidence="2" id="KW-1185">Reference proteome</keyword>
<dbReference type="EMBL" id="CM026426">
    <property type="protein sequence ID" value="KAG0575317.1"/>
    <property type="molecule type" value="Genomic_DNA"/>
</dbReference>
<evidence type="ECO:0000313" key="2">
    <source>
        <dbReference type="Proteomes" id="UP000822688"/>
    </source>
</evidence>
<evidence type="ECO:0000313" key="1">
    <source>
        <dbReference type="EMBL" id="KAG0575317.1"/>
    </source>
</evidence>
<dbReference type="Proteomes" id="UP000822688">
    <property type="component" value="Chromosome V"/>
</dbReference>
<reference evidence="1" key="1">
    <citation type="submission" date="2020-06" db="EMBL/GenBank/DDBJ databases">
        <title>WGS assembly of Ceratodon purpureus strain R40.</title>
        <authorList>
            <person name="Carey S.B."/>
            <person name="Jenkins J."/>
            <person name="Shu S."/>
            <person name="Lovell J.T."/>
            <person name="Sreedasyam A."/>
            <person name="Maumus F."/>
            <person name="Tiley G.P."/>
            <person name="Fernandez-Pozo N."/>
            <person name="Barry K."/>
            <person name="Chen C."/>
            <person name="Wang M."/>
            <person name="Lipzen A."/>
            <person name="Daum C."/>
            <person name="Saski C.A."/>
            <person name="Payton A.C."/>
            <person name="Mcbreen J.C."/>
            <person name="Conrad R.E."/>
            <person name="Kollar L.M."/>
            <person name="Olsson S."/>
            <person name="Huttunen S."/>
            <person name="Landis J.B."/>
            <person name="Wickett N.J."/>
            <person name="Johnson M.G."/>
            <person name="Rensing S.A."/>
            <person name="Grimwood J."/>
            <person name="Schmutz J."/>
            <person name="Mcdaniel S.F."/>
        </authorList>
    </citation>
    <scope>NUCLEOTIDE SEQUENCE</scope>
    <source>
        <strain evidence="1">R40</strain>
    </source>
</reference>
<comment type="caution">
    <text evidence="1">The sequence shown here is derived from an EMBL/GenBank/DDBJ whole genome shotgun (WGS) entry which is preliminary data.</text>
</comment>
<protein>
    <submittedName>
        <fullName evidence="1">Uncharacterized protein</fullName>
    </submittedName>
</protein>
<dbReference type="AlphaFoldDB" id="A0A8T0HX16"/>
<gene>
    <name evidence="1" type="ORF">KC19_VG336300</name>
</gene>
<name>A0A8T0HX16_CERPU</name>